<protein>
    <submittedName>
        <fullName evidence="3">Uncharacterized protein</fullName>
    </submittedName>
</protein>
<feature type="compositionally biased region" description="Basic and acidic residues" evidence="2">
    <location>
        <begin position="35"/>
        <end position="74"/>
    </location>
</feature>
<feature type="compositionally biased region" description="Basic and acidic residues" evidence="2">
    <location>
        <begin position="10"/>
        <end position="28"/>
    </location>
</feature>
<accession>A0A9W7G6R9</accession>
<feature type="region of interest" description="Disordered" evidence="2">
    <location>
        <begin position="639"/>
        <end position="662"/>
    </location>
</feature>
<feature type="compositionally biased region" description="Polar residues" evidence="2">
    <location>
        <begin position="166"/>
        <end position="175"/>
    </location>
</feature>
<feature type="compositionally biased region" description="Low complexity" evidence="2">
    <location>
        <begin position="646"/>
        <end position="662"/>
    </location>
</feature>
<evidence type="ECO:0000256" key="1">
    <source>
        <dbReference type="SAM" id="Coils"/>
    </source>
</evidence>
<feature type="region of interest" description="Disordered" evidence="2">
    <location>
        <begin position="195"/>
        <end position="214"/>
    </location>
</feature>
<organism evidence="3 4">
    <name type="scientific">Triparma columacea</name>
    <dbReference type="NCBI Taxonomy" id="722753"/>
    <lineage>
        <taxon>Eukaryota</taxon>
        <taxon>Sar</taxon>
        <taxon>Stramenopiles</taxon>
        <taxon>Ochrophyta</taxon>
        <taxon>Bolidophyceae</taxon>
        <taxon>Parmales</taxon>
        <taxon>Triparmaceae</taxon>
        <taxon>Triparma</taxon>
    </lineage>
</organism>
<reference evidence="4" key="1">
    <citation type="journal article" date="2023" name="Commun. Biol.">
        <title>Genome analysis of Parmales, the sister group of diatoms, reveals the evolutionary specialization of diatoms from phago-mixotrophs to photoautotrophs.</title>
        <authorList>
            <person name="Ban H."/>
            <person name="Sato S."/>
            <person name="Yoshikawa S."/>
            <person name="Yamada K."/>
            <person name="Nakamura Y."/>
            <person name="Ichinomiya M."/>
            <person name="Sato N."/>
            <person name="Blanc-Mathieu R."/>
            <person name="Endo H."/>
            <person name="Kuwata A."/>
            <person name="Ogata H."/>
        </authorList>
    </citation>
    <scope>NUCLEOTIDE SEQUENCE [LARGE SCALE GENOMIC DNA]</scope>
</reference>
<feature type="region of interest" description="Disordered" evidence="2">
    <location>
        <begin position="1"/>
        <end position="87"/>
    </location>
</feature>
<gene>
    <name evidence="3" type="ORF">TrCOL_g6170</name>
</gene>
<name>A0A9W7G6R9_9STRA</name>
<dbReference type="OrthoDB" id="203192at2759"/>
<comment type="caution">
    <text evidence="3">The sequence shown here is derived from an EMBL/GenBank/DDBJ whole genome shotgun (WGS) entry which is preliminary data.</text>
</comment>
<evidence type="ECO:0000313" key="4">
    <source>
        <dbReference type="Proteomes" id="UP001165065"/>
    </source>
</evidence>
<feature type="coiled-coil region" evidence="1">
    <location>
        <begin position="564"/>
        <end position="591"/>
    </location>
</feature>
<dbReference type="AlphaFoldDB" id="A0A9W7G6R9"/>
<feature type="compositionally biased region" description="Low complexity" evidence="2">
    <location>
        <begin position="118"/>
        <end position="143"/>
    </location>
</feature>
<dbReference type="EMBL" id="BRYA01000050">
    <property type="protein sequence ID" value="GMI35092.1"/>
    <property type="molecule type" value="Genomic_DNA"/>
</dbReference>
<proteinExistence type="predicted"/>
<feature type="region of interest" description="Disordered" evidence="2">
    <location>
        <begin position="118"/>
        <end position="184"/>
    </location>
</feature>
<keyword evidence="1" id="KW-0175">Coiled coil</keyword>
<dbReference type="Proteomes" id="UP001165065">
    <property type="component" value="Unassembled WGS sequence"/>
</dbReference>
<evidence type="ECO:0000313" key="3">
    <source>
        <dbReference type="EMBL" id="GMI35092.1"/>
    </source>
</evidence>
<feature type="region of interest" description="Disordered" evidence="2">
    <location>
        <begin position="344"/>
        <end position="363"/>
    </location>
</feature>
<keyword evidence="4" id="KW-1185">Reference proteome</keyword>
<sequence length="778" mass="85720">MATTPSKKPAKGDRKGGFSNNDKKRTAEFDDFVEDPEKRAKREKNNKEKREKKAKRRREEEEMMKEKDKQGRSEEDMDTDSSVMPIQHFPAVSSAAFPSPPNSLLSAASKAKQYAFPTTTVVSPSASSPEPAALDYDSSASSSTVDYRELEEKASQPPQEPVGCPSSDSEGQKPTPNLPRGTAQFSWLEIHEKFASSLSEKPPKPEDEEGGNGEERGKALIAEMRSYAKFVTDNPDQAASLSPSEVRDRLSLTPLEGNNYSLSPLKGSCLTALNKLKSAEAYGSLSQAWEAGWRWFPQPQAPKRQYAHKFYPPLSEDITVGTCLGPLKVKKFLFEGFKPKKARVPQAENATQQTGNGGGDYGLPQPPTYQLEPLFVGGTSIECAGMSGSVREFDAATKLYTILFADGSSAQLPEEEVRDMVCPDTEEEEEEEEEEGKKLFSIFTSKKVSSSTTMSTSSSALPSNVASSSPALSIPRAGVANGAMQPCWCSNKGCDGTAKRWPCTAKGCCGGRKHPCKEMKWTKKSGKVQAYKSCKTKRAQSAVTNPVINARWNPINNPIYRPIYQPLRDAAKRAEATARKKEEEAIRLSNDVPNHTENELKSIVRNSLKASLLAAALKKATFVYVFTASRDRRDKEAMTVFKSGKSRTPPLQSRSSPSSPLRDLLPAEIDDLKLRIYDIFGFDQHASEAINEANMEGFRHTAVARVEALVHIHLWKHPARAWQKVGGDHAKGRSSLDGVVDTSRRVVRIILSTERLPPNFVWTVDHTKECAQKWSSGA</sequence>
<evidence type="ECO:0000256" key="2">
    <source>
        <dbReference type="SAM" id="MobiDB-lite"/>
    </source>
</evidence>